<dbReference type="PROSITE" id="PS51257">
    <property type="entry name" value="PROKAR_LIPOPROTEIN"/>
    <property type="match status" value="1"/>
</dbReference>
<sequence>MKHILYSLVFVLVITSCKQEKLLTAQDIVDKTIEVSGGEKFKTSTILFDFRDIHYKAIRNNGIFQYERIINDSLGLIKDVLSNDGFKRYIDEKEVAVVDSMAAKYTRSVNSVHYFSVLPFGLNDAAVNKEYLGEVIIKDKNYYKIKVSFSQDGGGDDYEDVFVYWIGKEDFKVDYLAYSYMDSPTDLGLRFREAYNERYVNGLRFVDYNNYKPESEITDLFILDSLFNSGKLKLLSKIENVNIEVN</sequence>
<organism evidence="1">
    <name type="scientific">Pontimicrobium sp. SW4</name>
    <dbReference type="NCBI Taxonomy" id="3153519"/>
    <lineage>
        <taxon>Bacteria</taxon>
        <taxon>Pseudomonadati</taxon>
        <taxon>Bacteroidota</taxon>
        <taxon>Flavobacteriia</taxon>
        <taxon>Flavobacteriales</taxon>
        <taxon>Flavobacteriaceae</taxon>
        <taxon>Pontimicrobium</taxon>
    </lineage>
</organism>
<evidence type="ECO:0000313" key="1">
    <source>
        <dbReference type="EMBL" id="XBG60004.1"/>
    </source>
</evidence>
<dbReference type="AlphaFoldDB" id="A0AAU7BNY1"/>
<name>A0AAU7BNY1_9FLAO</name>
<gene>
    <name evidence="1" type="ORF">ABGB03_09025</name>
</gene>
<proteinExistence type="predicted"/>
<accession>A0AAU7BNY1</accession>
<protein>
    <submittedName>
        <fullName evidence="1">DUF6503 family protein</fullName>
    </submittedName>
</protein>
<dbReference type="EMBL" id="CP157199">
    <property type="protein sequence ID" value="XBG60004.1"/>
    <property type="molecule type" value="Genomic_DNA"/>
</dbReference>
<dbReference type="RefSeq" id="WP_347922086.1">
    <property type="nucleotide sequence ID" value="NZ_CP157199.1"/>
</dbReference>
<reference evidence="1" key="1">
    <citation type="submission" date="2024-05" db="EMBL/GenBank/DDBJ databases">
        <title>Pontimicrobium maritimus sp. nov., isolated form sea water.</title>
        <authorList>
            <person name="Muhammad N."/>
            <person name="Vuong T.Q."/>
            <person name="Han H.L."/>
            <person name="Kim S.-G."/>
        </authorList>
    </citation>
    <scope>NUCLEOTIDE SEQUENCE</scope>
    <source>
        <strain evidence="1">SW4</strain>
    </source>
</reference>
<dbReference type="InterPro" id="IPR045444">
    <property type="entry name" value="DUF6503"/>
</dbReference>
<dbReference type="Pfam" id="PF20113">
    <property type="entry name" value="DUF6503"/>
    <property type="match status" value="1"/>
</dbReference>